<sequence>MSVERVQLCPLGS</sequence>
<protein>
    <submittedName>
        <fullName evidence="1">Uncharacterized protein</fullName>
    </submittedName>
</protein>
<accession>A0A0E9VPS0</accession>
<proteinExistence type="predicted"/>
<evidence type="ECO:0000313" key="1">
    <source>
        <dbReference type="EMBL" id="JAH80072.1"/>
    </source>
</evidence>
<dbReference type="EMBL" id="GBXM01028505">
    <property type="protein sequence ID" value="JAH80072.1"/>
    <property type="molecule type" value="Transcribed_RNA"/>
</dbReference>
<reference evidence="1" key="1">
    <citation type="submission" date="2014-11" db="EMBL/GenBank/DDBJ databases">
        <authorList>
            <person name="Amaro Gonzalez C."/>
        </authorList>
    </citation>
    <scope>NUCLEOTIDE SEQUENCE</scope>
</reference>
<reference evidence="1" key="2">
    <citation type="journal article" date="2015" name="Fish Shellfish Immunol.">
        <title>Early steps in the European eel (Anguilla anguilla)-Vibrio vulnificus interaction in the gills: Role of the RtxA13 toxin.</title>
        <authorList>
            <person name="Callol A."/>
            <person name="Pajuelo D."/>
            <person name="Ebbesson L."/>
            <person name="Teles M."/>
            <person name="MacKenzie S."/>
            <person name="Amaro C."/>
        </authorList>
    </citation>
    <scope>NUCLEOTIDE SEQUENCE</scope>
</reference>
<name>A0A0E9VPS0_ANGAN</name>
<organism evidence="1">
    <name type="scientific">Anguilla anguilla</name>
    <name type="common">European freshwater eel</name>
    <name type="synonym">Muraena anguilla</name>
    <dbReference type="NCBI Taxonomy" id="7936"/>
    <lineage>
        <taxon>Eukaryota</taxon>
        <taxon>Metazoa</taxon>
        <taxon>Chordata</taxon>
        <taxon>Craniata</taxon>
        <taxon>Vertebrata</taxon>
        <taxon>Euteleostomi</taxon>
        <taxon>Actinopterygii</taxon>
        <taxon>Neopterygii</taxon>
        <taxon>Teleostei</taxon>
        <taxon>Anguilliformes</taxon>
        <taxon>Anguillidae</taxon>
        <taxon>Anguilla</taxon>
    </lineage>
</organism>